<feature type="binding site" evidence="9">
    <location>
        <position position="172"/>
    </location>
    <ligand>
        <name>Zn(2+)</name>
        <dbReference type="ChEBI" id="CHEBI:29105"/>
        <label>1</label>
    </ligand>
</feature>
<evidence type="ECO:0000313" key="11">
    <source>
        <dbReference type="Proteomes" id="UP001139011"/>
    </source>
</evidence>
<feature type="binding site" evidence="9">
    <location>
        <position position="49"/>
    </location>
    <ligand>
        <name>Zn(2+)</name>
        <dbReference type="ChEBI" id="CHEBI:29105"/>
        <label>1</label>
    </ligand>
</feature>
<evidence type="ECO:0000256" key="7">
    <source>
        <dbReference type="ARBA" id="ARBA00048496"/>
    </source>
</evidence>
<dbReference type="GO" id="GO:0008270">
    <property type="term" value="F:zinc ion binding"/>
    <property type="evidence" value="ECO:0007669"/>
    <property type="project" value="UniProtKB-UniRule"/>
</dbReference>
<dbReference type="PANTHER" id="PTHR31118:SF32">
    <property type="entry name" value="KYNURENINE FORMAMIDASE"/>
    <property type="match status" value="1"/>
</dbReference>
<accession>A0A9X1XDV6</accession>
<reference evidence="10" key="1">
    <citation type="submission" date="2021-09" db="EMBL/GenBank/DDBJ databases">
        <title>Genome analysis of Fictibacillus sp. KIGAM418 isolated from marine sediment.</title>
        <authorList>
            <person name="Seo M.-J."/>
            <person name="Cho E.-S."/>
            <person name="Hwang C.Y."/>
        </authorList>
    </citation>
    <scope>NUCLEOTIDE SEQUENCE</scope>
    <source>
        <strain evidence="10">KIGAM418</strain>
    </source>
</reference>
<dbReference type="SUPFAM" id="SSF102198">
    <property type="entry name" value="Putative cyclase"/>
    <property type="match status" value="1"/>
</dbReference>
<gene>
    <name evidence="9 10" type="primary">kynB</name>
    <name evidence="10" type="ORF">LCY76_17065</name>
</gene>
<comment type="similarity">
    <text evidence="9">Belongs to the Cyclase 1 superfamily. KynB family.</text>
</comment>
<comment type="subunit">
    <text evidence="2 9">Homodimer.</text>
</comment>
<comment type="caution">
    <text evidence="10">The sequence shown here is derived from an EMBL/GenBank/DDBJ whole genome shotgun (WGS) entry which is preliminary data.</text>
</comment>
<dbReference type="RefSeq" id="WP_248253610.1">
    <property type="nucleotide sequence ID" value="NZ_JAIWJX010000002.1"/>
</dbReference>
<evidence type="ECO:0000256" key="6">
    <source>
        <dbReference type="ARBA" id="ARBA00023079"/>
    </source>
</evidence>
<dbReference type="HAMAP" id="MF_01969">
    <property type="entry name" value="KynB"/>
    <property type="match status" value="1"/>
</dbReference>
<evidence type="ECO:0000256" key="9">
    <source>
        <dbReference type="HAMAP-Rule" id="MF_01969"/>
    </source>
</evidence>
<dbReference type="Pfam" id="PF04199">
    <property type="entry name" value="Cyclase"/>
    <property type="match status" value="1"/>
</dbReference>
<feature type="binding site" evidence="9">
    <location>
        <position position="55"/>
    </location>
    <ligand>
        <name>Zn(2+)</name>
        <dbReference type="ChEBI" id="CHEBI:29105"/>
        <label>1</label>
    </ligand>
</feature>
<feature type="binding site" evidence="9">
    <location>
        <position position="19"/>
    </location>
    <ligand>
        <name>substrate</name>
    </ligand>
</feature>
<dbReference type="Gene3D" id="3.50.30.50">
    <property type="entry name" value="Putative cyclase"/>
    <property type="match status" value="1"/>
</dbReference>
<dbReference type="FunFam" id="3.50.30.50:FF:000001">
    <property type="entry name" value="Kynurenine formamidase"/>
    <property type="match status" value="1"/>
</dbReference>
<name>A0A9X1XDV6_9BACL</name>
<evidence type="ECO:0000256" key="5">
    <source>
        <dbReference type="ARBA" id="ARBA00022833"/>
    </source>
</evidence>
<organism evidence="10 11">
    <name type="scientific">Fictibacillus marinisediminis</name>
    <dbReference type="NCBI Taxonomy" id="2878389"/>
    <lineage>
        <taxon>Bacteria</taxon>
        <taxon>Bacillati</taxon>
        <taxon>Bacillota</taxon>
        <taxon>Bacilli</taxon>
        <taxon>Bacillales</taxon>
        <taxon>Fictibacillaceae</taxon>
        <taxon>Fictibacillus</taxon>
    </lineage>
</organism>
<evidence type="ECO:0000256" key="1">
    <source>
        <dbReference type="ARBA" id="ARBA00002204"/>
    </source>
</evidence>
<comment type="pathway">
    <text evidence="8 9">Amino-acid degradation; L-tryptophan degradation via kynurenine pathway; L-kynurenine from L-tryptophan: step 2/2.</text>
</comment>
<dbReference type="GO" id="GO:0019441">
    <property type="term" value="P:L-tryptophan catabolic process to kynurenine"/>
    <property type="evidence" value="ECO:0007669"/>
    <property type="project" value="UniProtKB-UniRule"/>
</dbReference>
<keyword evidence="11" id="KW-1185">Reference proteome</keyword>
<feature type="active site" description="Proton donor/acceptor" evidence="9">
    <location>
        <position position="59"/>
    </location>
</feature>
<evidence type="ECO:0000313" key="10">
    <source>
        <dbReference type="EMBL" id="MCK6258286.1"/>
    </source>
</evidence>
<feature type="binding site" evidence="9">
    <location>
        <position position="160"/>
    </location>
    <ligand>
        <name>Zn(2+)</name>
        <dbReference type="ChEBI" id="CHEBI:29105"/>
        <label>2</label>
    </ligand>
</feature>
<dbReference type="GO" id="GO:0004061">
    <property type="term" value="F:arylformamidase activity"/>
    <property type="evidence" value="ECO:0007669"/>
    <property type="project" value="UniProtKB-UniRule"/>
</dbReference>
<comment type="catalytic activity">
    <reaction evidence="7 9">
        <text>N-formyl-L-kynurenine + H2O = L-kynurenine + formate + H(+)</text>
        <dbReference type="Rhea" id="RHEA:13009"/>
        <dbReference type="ChEBI" id="CHEBI:15377"/>
        <dbReference type="ChEBI" id="CHEBI:15378"/>
        <dbReference type="ChEBI" id="CHEBI:15740"/>
        <dbReference type="ChEBI" id="CHEBI:57959"/>
        <dbReference type="ChEBI" id="CHEBI:58629"/>
        <dbReference type="EC" id="3.5.1.9"/>
    </reaction>
</comment>
<evidence type="ECO:0000256" key="8">
    <source>
        <dbReference type="ARBA" id="ARBA00060547"/>
    </source>
</evidence>
<keyword evidence="6 9" id="KW-0823">Tryptophan catabolism</keyword>
<keyword evidence="5 9" id="KW-0862">Zinc</keyword>
<protein>
    <recommendedName>
        <fullName evidence="9">Kynurenine formamidase</fullName>
        <shortName evidence="9">KFA</shortName>
        <shortName evidence="9">KFase</shortName>
        <ecNumber evidence="9">3.5.1.9</ecNumber>
    </recommendedName>
    <alternativeName>
        <fullName evidence="9">Arylformamidase</fullName>
    </alternativeName>
    <alternativeName>
        <fullName evidence="9">N-formylkynurenine formamidase</fullName>
        <shortName evidence="9">FKF</shortName>
    </alternativeName>
</protein>
<evidence type="ECO:0000256" key="2">
    <source>
        <dbReference type="ARBA" id="ARBA00011738"/>
    </source>
</evidence>
<comment type="cofactor">
    <cofactor evidence="9">
        <name>Zn(2+)</name>
        <dbReference type="ChEBI" id="CHEBI:29105"/>
    </cofactor>
    <text evidence="9">Binds 2 zinc ions per subunit.</text>
</comment>
<dbReference type="InterPro" id="IPR037175">
    <property type="entry name" value="KFase_sf"/>
</dbReference>
<dbReference type="PANTHER" id="PTHR31118">
    <property type="entry name" value="CYCLASE-LIKE PROTEIN 2"/>
    <property type="match status" value="1"/>
</dbReference>
<feature type="binding site" evidence="9">
    <location>
        <position position="55"/>
    </location>
    <ligand>
        <name>Zn(2+)</name>
        <dbReference type="ChEBI" id="CHEBI:29105"/>
        <label>2</label>
    </ligand>
</feature>
<proteinExistence type="inferred from homology"/>
<dbReference type="InterPro" id="IPR007325">
    <property type="entry name" value="KFase/CYL"/>
</dbReference>
<keyword evidence="4 9" id="KW-0378">Hydrolase</keyword>
<keyword evidence="3 9" id="KW-0479">Metal-binding</keyword>
<dbReference type="Proteomes" id="UP001139011">
    <property type="component" value="Unassembled WGS sequence"/>
</dbReference>
<dbReference type="EMBL" id="JAIWJX010000002">
    <property type="protein sequence ID" value="MCK6258286.1"/>
    <property type="molecule type" value="Genomic_DNA"/>
</dbReference>
<evidence type="ECO:0000256" key="3">
    <source>
        <dbReference type="ARBA" id="ARBA00022723"/>
    </source>
</evidence>
<dbReference type="AlphaFoldDB" id="A0A9X1XDV6"/>
<dbReference type="GO" id="GO:0004328">
    <property type="term" value="F:formamidase activity"/>
    <property type="evidence" value="ECO:0007669"/>
    <property type="project" value="InterPro"/>
</dbReference>
<dbReference type="InterPro" id="IPR017484">
    <property type="entry name" value="Kynurenine_formamidase_bac"/>
</dbReference>
<comment type="function">
    <text evidence="1 9">Catalyzes the hydrolysis of N-formyl-L-kynurenine to L-kynurenine, the second step in the kynurenine pathway of tryptophan degradation.</text>
</comment>
<evidence type="ECO:0000256" key="4">
    <source>
        <dbReference type="ARBA" id="ARBA00022801"/>
    </source>
</evidence>
<dbReference type="EC" id="3.5.1.9" evidence="9"/>
<feature type="binding site" evidence="9">
    <location>
        <position position="172"/>
    </location>
    <ligand>
        <name>Zn(2+)</name>
        <dbReference type="ChEBI" id="CHEBI:29105"/>
        <label>2</label>
    </ligand>
</feature>
<feature type="binding site" evidence="9">
    <location>
        <position position="53"/>
    </location>
    <ligand>
        <name>Zn(2+)</name>
        <dbReference type="ChEBI" id="CHEBI:29105"/>
        <label>1</label>
    </ligand>
</feature>
<dbReference type="NCBIfam" id="TIGR03035">
    <property type="entry name" value="trp_arylform"/>
    <property type="match status" value="1"/>
</dbReference>
<sequence length="208" mass="22552">MAGKLIDISMPLTSSVPTWPGDTPYSFDLAWTKAESGSVNVGKVEMSTHTGTHIDAPYHFDSEGKRVLELDLELYAGRAIVVDVTGKEVIAPEDLADQPLDGAERVLLKTGSWQDRTVFPEKITYLDEELAAFLSEKGVRLIGVDVPSVDVLDSKALPAHHALLQNGINILEGIVLDDVEPGEYELIALPLPLKDADGSPVRAVLREI</sequence>